<accession>A0ACA9LHG8</accession>
<dbReference type="Proteomes" id="UP000789920">
    <property type="component" value="Unassembled WGS sequence"/>
</dbReference>
<evidence type="ECO:0000313" key="1">
    <source>
        <dbReference type="EMBL" id="CAG8528658.1"/>
    </source>
</evidence>
<organism evidence="1 2">
    <name type="scientific">Racocetra persica</name>
    <dbReference type="NCBI Taxonomy" id="160502"/>
    <lineage>
        <taxon>Eukaryota</taxon>
        <taxon>Fungi</taxon>
        <taxon>Fungi incertae sedis</taxon>
        <taxon>Mucoromycota</taxon>
        <taxon>Glomeromycotina</taxon>
        <taxon>Glomeromycetes</taxon>
        <taxon>Diversisporales</taxon>
        <taxon>Gigasporaceae</taxon>
        <taxon>Racocetra</taxon>
    </lineage>
</organism>
<protein>
    <submittedName>
        <fullName evidence="1">7982_t:CDS:1</fullName>
    </submittedName>
</protein>
<comment type="caution">
    <text evidence="1">The sequence shown here is derived from an EMBL/GenBank/DDBJ whole genome shotgun (WGS) entry which is preliminary data.</text>
</comment>
<name>A0ACA9LHG8_9GLOM</name>
<gene>
    <name evidence="1" type="ORF">RPERSI_LOCUS3035</name>
</gene>
<proteinExistence type="predicted"/>
<sequence length="1436" mass="167618">MSQERNNFLLSDRVKPYGQSSKLINLIKSIIKDYPYESVFREFLQNADDAGAKIFRVTVDERSMNQKCESLITKEMAIWQGPAIWIYNDGMFNKHDFNSLLNIHEGGKRDDSTKIGKFGIGFNSCFHFTDVPSFVSGKYISFLDPHEKFLPKQRGIQINFLDENFRNLFNDQLAPYVGIEGCRFDQEYKGTLFRLPLRIFRSEICDEMFNISDILNFLEKLKSNAISELIFFRNIQSFEVKKLSKTSQPNQTELLWKIDITNNDEEIQKIRHHTNEEFTSFCLNIEFQDGIEISSKLWQVCIGGVSVESEELTKFAKCHRMLLRGGVAASLPLHPTERAVDGRLYCYLPLPQMTHLPVHLNGDWAVSSDRSTVLLDDDSLVEMDKSKLSWNKHLLLEVLPIIYAKFLVDVVEYFIDNNINHEQILKDLWPLPHNKEKAATYIIQFGKRVLKNLPIDKPLFRSANGNGSYVSLKEAFFDSDAFIIRILSEYSSVNSVHLPSEMLDDLKNVGVEWAPIPAEMVRENLRNIDLSNQFSDEQLIKLLLFILEDNDYEDLHDINLIPLADMTWGKFDKRSKQRYMATVEERNLVPNVDLSNFVHDIYSDDDKLKQIFESNEFQQKTNVRKFNAISLGNLLQYEIPFGRKIPNWDPESMDIPNKIWLNKIWKFILESNVSLERFLRYPLLEVIRPTKELTFLDPGHPLMELPKDDTHYEELIKILEALGIRFTNHPWNEKLNDYIYKWTPEEVLKSIHHAEQNGKTFDVLNDKSKIKALRNFIIENWNRFSLSDGTIVKTEFKDILRKLPIWPTSCGQFTSSANGFLPPDGIAMNFKNYSNKQFINPKKEHRKKILKALDTPYIDLVNYLQNYYELPRECHENHIKFIISVLKSKEFSRAESWIKDKAIFPNKKTKKLKNARNLYDYRIQLFQITFEESDLFLHDDIQNDDYCLNILKRMGFKYEVNQRTFLECAGAIVKYTHDRRPLYNLLYRAATIVNYLYNNIDELGFSDVEWYDGLANLEFVPAEMCIESPYSTNAKIPKKFESFGTLCLPKYKTIAFTQAPIFHSSVVPSSTSSIFKKFKNFGKPRADIVLEHLREVASNLINSKQWMPEERLLKQVIDDIYTTLNEECTEYTLTESDFYEGERIFLNMYLGENIFDESNWVSADSLVIGTSRLDQNFIKPTLVKYKNLLKVAGAGEIIRPNIYDYIQVKQNNDDMNIRSINLVKSLQQLLDEQHSLNDVIFTVDQDDQDFNDDLKEKWKNFTVEYGEIRANRYVLAAASNRFKIAFSSDYRDGDPYKIAKIPICAINPESFTVLLRYLYAMPLDMAIIKNNSDNNIFNNISSRTEDYYNDYYDNQDENIVKEKTRQLSILLDLLIASDYYEIADLKTEVIRKIISDGYVERSNVDDIFDYVNTNTNNADLLINYCEAFMELNSSLM</sequence>
<keyword evidence="2" id="KW-1185">Reference proteome</keyword>
<reference evidence="1" key="1">
    <citation type="submission" date="2021-06" db="EMBL/GenBank/DDBJ databases">
        <authorList>
            <person name="Kallberg Y."/>
            <person name="Tangrot J."/>
            <person name="Rosling A."/>
        </authorList>
    </citation>
    <scope>NUCLEOTIDE SEQUENCE</scope>
    <source>
        <strain evidence="1">MA461A</strain>
    </source>
</reference>
<dbReference type="EMBL" id="CAJVQC010003555">
    <property type="protein sequence ID" value="CAG8528658.1"/>
    <property type="molecule type" value="Genomic_DNA"/>
</dbReference>
<evidence type="ECO:0000313" key="2">
    <source>
        <dbReference type="Proteomes" id="UP000789920"/>
    </source>
</evidence>